<accession>A0A430BDQ3</accession>
<name>A0A430BDQ3_SPHYA</name>
<sequence>MCDVFEEAVAMISHCADLASIAGCAPAAAYMAGAGGNVRRALAEIIHRNPGLSKIGDGGFDVETLGQSEVLSVAGYPDTIRNCLLSTGDYVDVRALIHERSVERSVWMRPTGELPGVQVRGRVKATSKGYLFEDDQSQEEGRKGVRTADLGRDIIAAGLDLSARPTFAAALAVSLTTASWVHLATGSRWYADASTARSIVRLIGGAPCVDARLLTRLGVCVDREVLCWIESLGWRHWPTASARAVSS</sequence>
<evidence type="ECO:0000313" key="2">
    <source>
        <dbReference type="Proteomes" id="UP000287401"/>
    </source>
</evidence>
<protein>
    <submittedName>
        <fullName evidence="1">Uncharacterized protein</fullName>
    </submittedName>
</protein>
<organism evidence="1 2">
    <name type="scientific">Sphingobium yanoikuyae</name>
    <name type="common">Sphingomonas yanoikuyae</name>
    <dbReference type="NCBI Taxonomy" id="13690"/>
    <lineage>
        <taxon>Bacteria</taxon>
        <taxon>Pseudomonadati</taxon>
        <taxon>Pseudomonadota</taxon>
        <taxon>Alphaproteobacteria</taxon>
        <taxon>Sphingomonadales</taxon>
        <taxon>Sphingomonadaceae</taxon>
        <taxon>Sphingobium</taxon>
    </lineage>
</organism>
<proteinExistence type="predicted"/>
<dbReference type="EMBL" id="QRAL01000054">
    <property type="protein sequence ID" value="RSU46913.1"/>
    <property type="molecule type" value="Genomic_DNA"/>
</dbReference>
<gene>
    <name evidence="1" type="ORF">DAH51_25345</name>
</gene>
<reference evidence="1 2" key="1">
    <citation type="submission" date="2018-07" db="EMBL/GenBank/DDBJ databases">
        <title>Genomic and Epidemiologic Investigation of an Indolent Hospital Outbreak.</title>
        <authorList>
            <person name="Johnson R.C."/>
            <person name="Deming C."/>
            <person name="Conlan S."/>
            <person name="Zellmer C.J."/>
            <person name="Michelin A.V."/>
            <person name="Lee-Lin S."/>
            <person name="Thomas P.J."/>
            <person name="Park M."/>
            <person name="Weingarten R.A."/>
            <person name="Less J."/>
            <person name="Dekker J.P."/>
            <person name="Frank K.M."/>
            <person name="Musser K.A."/>
            <person name="Mcquiston J.R."/>
            <person name="Henderson D.K."/>
            <person name="Lau A.F."/>
            <person name="Palmore T.N."/>
            <person name="Segre J.A."/>
        </authorList>
    </citation>
    <scope>NUCLEOTIDE SEQUENCE [LARGE SCALE GENOMIC DNA]</scope>
    <source>
        <strain evidence="1 2">SK-NIH.Env6_1116</strain>
    </source>
</reference>
<evidence type="ECO:0000313" key="1">
    <source>
        <dbReference type="EMBL" id="RSU46913.1"/>
    </source>
</evidence>
<dbReference type="Proteomes" id="UP000287401">
    <property type="component" value="Unassembled WGS sequence"/>
</dbReference>
<dbReference type="AlphaFoldDB" id="A0A430BDQ3"/>
<comment type="caution">
    <text evidence="1">The sequence shown here is derived from an EMBL/GenBank/DDBJ whole genome shotgun (WGS) entry which is preliminary data.</text>
</comment>